<comment type="caution">
    <text evidence="1">The sequence shown here is derived from an EMBL/GenBank/DDBJ whole genome shotgun (WGS) entry which is preliminary data.</text>
</comment>
<evidence type="ECO:0000313" key="2">
    <source>
        <dbReference type="Proteomes" id="UP001596142"/>
    </source>
</evidence>
<evidence type="ECO:0000313" key="1">
    <source>
        <dbReference type="EMBL" id="MFC5713371.1"/>
    </source>
</evidence>
<dbReference type="EMBL" id="JBHSOZ010000005">
    <property type="protein sequence ID" value="MFC5713371.1"/>
    <property type="molecule type" value="Genomic_DNA"/>
</dbReference>
<dbReference type="InterPro" id="IPR023164">
    <property type="entry name" value="YqgQ-like_sf"/>
</dbReference>
<name>A0ABW0YMI6_9BACI</name>
<dbReference type="SUPFAM" id="SSF158379">
    <property type="entry name" value="YqgQ-like"/>
    <property type="match status" value="1"/>
</dbReference>
<sequence length="72" mass="8487">MNNLYELKKWLISFGAVIYTKDPLADLDLIEEEVKEAYNMGVLDKDSYQKALLIVRQERNKISREKRGESHE</sequence>
<dbReference type="RefSeq" id="WP_054635439.1">
    <property type="nucleotide sequence ID" value="NZ_JBHSOZ010000005.1"/>
</dbReference>
<accession>A0ABW0YMI6</accession>
<dbReference type="InterPro" id="IPR009256">
    <property type="entry name" value="YqgQ-like"/>
</dbReference>
<gene>
    <name evidence="1" type="ORF">ACFPU1_11290</name>
</gene>
<dbReference type="Pfam" id="PF06014">
    <property type="entry name" value="YqgQ-like"/>
    <property type="match status" value="1"/>
</dbReference>
<dbReference type="Proteomes" id="UP001596142">
    <property type="component" value="Unassembled WGS sequence"/>
</dbReference>
<reference evidence="2" key="1">
    <citation type="journal article" date="2019" name="Int. J. Syst. Evol. Microbiol.">
        <title>The Global Catalogue of Microorganisms (GCM) 10K type strain sequencing project: providing services to taxonomists for standard genome sequencing and annotation.</title>
        <authorList>
            <consortium name="The Broad Institute Genomics Platform"/>
            <consortium name="The Broad Institute Genome Sequencing Center for Infectious Disease"/>
            <person name="Wu L."/>
            <person name="Ma J."/>
        </authorList>
    </citation>
    <scope>NUCLEOTIDE SEQUENCE [LARGE SCALE GENOMIC DNA]</scope>
    <source>
        <strain evidence="2">CECT 7184</strain>
    </source>
</reference>
<protein>
    <submittedName>
        <fullName evidence="1">YqgQ family protein</fullName>
    </submittedName>
</protein>
<keyword evidence="2" id="KW-1185">Reference proteome</keyword>
<proteinExistence type="predicted"/>
<dbReference type="Gene3D" id="1.10.287.760">
    <property type="entry name" value="YqgQ-like"/>
    <property type="match status" value="1"/>
</dbReference>
<organism evidence="1 2">
    <name type="scientific">Thalassorhabdus alkalitolerans</name>
    <dbReference type="NCBI Taxonomy" id="2282697"/>
    <lineage>
        <taxon>Bacteria</taxon>
        <taxon>Bacillati</taxon>
        <taxon>Bacillota</taxon>
        <taxon>Bacilli</taxon>
        <taxon>Bacillales</taxon>
        <taxon>Bacillaceae</taxon>
        <taxon>Thalassorhabdus</taxon>
    </lineage>
</organism>